<dbReference type="NCBIfam" id="TIGR03153">
    <property type="entry name" value="cytochr_NrfH"/>
    <property type="match status" value="1"/>
</dbReference>
<keyword evidence="8" id="KW-0249">Electron transport</keyword>
<evidence type="ECO:0000256" key="9">
    <source>
        <dbReference type="ARBA" id="ARBA00022989"/>
    </source>
</evidence>
<dbReference type="PANTHER" id="PTHR30333">
    <property type="entry name" value="CYTOCHROME C-TYPE PROTEIN"/>
    <property type="match status" value="1"/>
</dbReference>
<sequence length="201" mass="23023">MPKLKDIKILPPKGSHWREKAVFYIAVICGLGLFMAKESRVTSYLTDDPQACVNCHVMTPVYNSWMHSSHREWANCNDCHVPHDNVFNKYYFKAKDGLYHASVFTMRAEPDVIEMKEASQEVVQQNCIRCHVQQVTQAKYDGWIEGHSENRLGRQCWSCHKQVPHGKVHGLSTIQNNIAPLPTDSDEMVIPSWLAEAVNKE</sequence>
<dbReference type="RefSeq" id="WP_188373880.1">
    <property type="nucleotide sequence ID" value="NZ_BMDQ01000001.1"/>
</dbReference>
<keyword evidence="3" id="KW-0813">Transport</keyword>
<evidence type="ECO:0000256" key="10">
    <source>
        <dbReference type="ARBA" id="ARBA00023004"/>
    </source>
</evidence>
<evidence type="ECO:0000256" key="11">
    <source>
        <dbReference type="ARBA" id="ARBA00023136"/>
    </source>
</evidence>
<evidence type="ECO:0000256" key="5">
    <source>
        <dbReference type="ARBA" id="ARBA00022617"/>
    </source>
</evidence>
<keyword evidence="9" id="KW-1133">Transmembrane helix</keyword>
<dbReference type="InterPro" id="IPR005126">
    <property type="entry name" value="NapC/NirT_cyt_c_N"/>
</dbReference>
<dbReference type="EMBL" id="BMDQ01000001">
    <property type="protein sequence ID" value="GGI56995.1"/>
    <property type="molecule type" value="Genomic_DNA"/>
</dbReference>
<comment type="subcellular location">
    <subcellularLocation>
        <location evidence="1">Cell membrane</location>
    </subcellularLocation>
</comment>
<dbReference type="InterPro" id="IPR036280">
    <property type="entry name" value="Multihaem_cyt_sf"/>
</dbReference>
<proteinExistence type="inferred from homology"/>
<comment type="similarity">
    <text evidence="2">Belongs to the NapC/NirT/NrfH family.</text>
</comment>
<evidence type="ECO:0000256" key="8">
    <source>
        <dbReference type="ARBA" id="ARBA00022982"/>
    </source>
</evidence>
<keyword evidence="14" id="KW-1185">Reference proteome</keyword>
<evidence type="ECO:0000259" key="12">
    <source>
        <dbReference type="Pfam" id="PF03264"/>
    </source>
</evidence>
<protein>
    <submittedName>
        <fullName evidence="13">Cytochrome c nitrite reductase small subunit</fullName>
    </submittedName>
</protein>
<evidence type="ECO:0000256" key="7">
    <source>
        <dbReference type="ARBA" id="ARBA00022723"/>
    </source>
</evidence>
<evidence type="ECO:0000256" key="3">
    <source>
        <dbReference type="ARBA" id="ARBA00022448"/>
    </source>
</evidence>
<evidence type="ECO:0000313" key="14">
    <source>
        <dbReference type="Proteomes" id="UP000624701"/>
    </source>
</evidence>
<evidence type="ECO:0000256" key="1">
    <source>
        <dbReference type="ARBA" id="ARBA00004236"/>
    </source>
</evidence>
<dbReference type="InterPro" id="IPR051174">
    <property type="entry name" value="Cytochrome_c-type_ET"/>
</dbReference>
<accession>A0ABQ2BX20</accession>
<evidence type="ECO:0000256" key="2">
    <source>
        <dbReference type="ARBA" id="ARBA00007395"/>
    </source>
</evidence>
<dbReference type="InterPro" id="IPR038266">
    <property type="entry name" value="NapC/NirT_cytc_sf"/>
</dbReference>
<dbReference type="Pfam" id="PF03264">
    <property type="entry name" value="Cytochrom_NNT"/>
    <property type="match status" value="1"/>
</dbReference>
<evidence type="ECO:0000256" key="6">
    <source>
        <dbReference type="ARBA" id="ARBA00022692"/>
    </source>
</evidence>
<dbReference type="InterPro" id="IPR017571">
    <property type="entry name" value="NrfH"/>
</dbReference>
<keyword evidence="5" id="KW-0349">Heme</keyword>
<keyword evidence="10" id="KW-0408">Iron</keyword>
<keyword evidence="4" id="KW-1003">Cell membrane</keyword>
<keyword evidence="11" id="KW-0472">Membrane</keyword>
<dbReference type="Proteomes" id="UP000624701">
    <property type="component" value="Unassembled WGS sequence"/>
</dbReference>
<gene>
    <name evidence="13" type="ORF">GCM10011444_13040</name>
</gene>
<keyword evidence="6" id="KW-0812">Transmembrane</keyword>
<dbReference type="SUPFAM" id="SSF48695">
    <property type="entry name" value="Multiheme cytochromes"/>
    <property type="match status" value="1"/>
</dbReference>
<reference evidence="14" key="1">
    <citation type="journal article" date="2019" name="Int. J. Syst. Evol. Microbiol.">
        <title>The Global Catalogue of Microorganisms (GCM) 10K type strain sequencing project: providing services to taxonomists for standard genome sequencing and annotation.</title>
        <authorList>
            <consortium name="The Broad Institute Genomics Platform"/>
            <consortium name="The Broad Institute Genome Sequencing Center for Infectious Disease"/>
            <person name="Wu L."/>
            <person name="Ma J."/>
        </authorList>
    </citation>
    <scope>NUCLEOTIDE SEQUENCE [LARGE SCALE GENOMIC DNA]</scope>
    <source>
        <strain evidence="14">CCM 8681</strain>
    </source>
</reference>
<dbReference type="PANTHER" id="PTHR30333:SF1">
    <property type="entry name" value="CYTOCHROME C-TYPE PROTEIN NAPC"/>
    <property type="match status" value="1"/>
</dbReference>
<keyword evidence="7" id="KW-0479">Metal-binding</keyword>
<comment type="caution">
    <text evidence="13">The sequence shown here is derived from an EMBL/GenBank/DDBJ whole genome shotgun (WGS) entry which is preliminary data.</text>
</comment>
<organism evidence="13 14">
    <name type="scientific">Winogradskyella haliclonae</name>
    <dbReference type="NCBI Taxonomy" id="2048558"/>
    <lineage>
        <taxon>Bacteria</taxon>
        <taxon>Pseudomonadati</taxon>
        <taxon>Bacteroidota</taxon>
        <taxon>Flavobacteriia</taxon>
        <taxon>Flavobacteriales</taxon>
        <taxon>Flavobacteriaceae</taxon>
        <taxon>Winogradskyella</taxon>
    </lineage>
</organism>
<feature type="domain" description="NapC/NirT cytochrome c N-terminal" evidence="12">
    <location>
        <begin position="21"/>
        <end position="167"/>
    </location>
</feature>
<name>A0ABQ2BX20_9FLAO</name>
<evidence type="ECO:0000256" key="4">
    <source>
        <dbReference type="ARBA" id="ARBA00022475"/>
    </source>
</evidence>
<dbReference type="Gene3D" id="1.10.3820.10">
    <property type="entry name" value="Di-heme elbow motif domain"/>
    <property type="match status" value="1"/>
</dbReference>
<evidence type="ECO:0000313" key="13">
    <source>
        <dbReference type="EMBL" id="GGI56995.1"/>
    </source>
</evidence>